<dbReference type="GO" id="GO:0005313">
    <property type="term" value="F:L-glutamate transmembrane transporter activity"/>
    <property type="evidence" value="ECO:0007669"/>
    <property type="project" value="TreeGrafter"/>
</dbReference>
<feature type="transmembrane region" description="Helical" evidence="10">
    <location>
        <begin position="277"/>
        <end position="297"/>
    </location>
</feature>
<evidence type="ECO:0000256" key="9">
    <source>
        <dbReference type="SAM" id="MobiDB-lite"/>
    </source>
</evidence>
<keyword evidence="3" id="KW-0813">Transport</keyword>
<dbReference type="GO" id="GO:0015194">
    <property type="term" value="F:L-serine transmembrane transporter activity"/>
    <property type="evidence" value="ECO:0007669"/>
    <property type="project" value="TreeGrafter"/>
</dbReference>
<evidence type="ECO:0000313" key="12">
    <source>
        <dbReference type="EMBL" id="ORX87659.1"/>
    </source>
</evidence>
<dbReference type="OrthoDB" id="28208at2759"/>
<feature type="transmembrane region" description="Helical" evidence="10">
    <location>
        <begin position="543"/>
        <end position="565"/>
    </location>
</feature>
<evidence type="ECO:0000256" key="3">
    <source>
        <dbReference type="ARBA" id="ARBA00022448"/>
    </source>
</evidence>
<feature type="transmembrane region" description="Helical" evidence="10">
    <location>
        <begin position="485"/>
        <end position="504"/>
    </location>
</feature>
<keyword evidence="8 10" id="KW-0472">Membrane</keyword>
<evidence type="ECO:0000256" key="2">
    <source>
        <dbReference type="ARBA" id="ARBA00008066"/>
    </source>
</evidence>
<evidence type="ECO:0000259" key="11">
    <source>
        <dbReference type="Pfam" id="PF01490"/>
    </source>
</evidence>
<feature type="region of interest" description="Disordered" evidence="9">
    <location>
        <begin position="206"/>
        <end position="233"/>
    </location>
</feature>
<gene>
    <name evidence="12" type="ORF">BCR32DRAFT_289145</name>
</gene>
<organism evidence="12 13">
    <name type="scientific">Anaeromyces robustus</name>
    <dbReference type="NCBI Taxonomy" id="1754192"/>
    <lineage>
        <taxon>Eukaryota</taxon>
        <taxon>Fungi</taxon>
        <taxon>Fungi incertae sedis</taxon>
        <taxon>Chytridiomycota</taxon>
        <taxon>Chytridiomycota incertae sedis</taxon>
        <taxon>Neocallimastigomycetes</taxon>
        <taxon>Neocallimastigales</taxon>
        <taxon>Neocallimastigaceae</taxon>
        <taxon>Anaeromyces</taxon>
    </lineage>
</organism>
<name>A0A1Y1XPI3_9FUNG</name>
<comment type="subcellular location">
    <subcellularLocation>
        <location evidence="1">Vacuole membrane</location>
        <topology evidence="1">Multi-pass membrane protein</topology>
    </subcellularLocation>
</comment>
<evidence type="ECO:0000256" key="1">
    <source>
        <dbReference type="ARBA" id="ARBA00004128"/>
    </source>
</evidence>
<feature type="transmembrane region" description="Helical" evidence="10">
    <location>
        <begin position="510"/>
        <end position="531"/>
    </location>
</feature>
<evidence type="ECO:0000256" key="10">
    <source>
        <dbReference type="SAM" id="Phobius"/>
    </source>
</evidence>
<feature type="compositionally biased region" description="Low complexity" evidence="9">
    <location>
        <begin position="389"/>
        <end position="421"/>
    </location>
</feature>
<reference evidence="12 13" key="2">
    <citation type="submission" date="2016-08" db="EMBL/GenBank/DDBJ databases">
        <title>Pervasive Adenine N6-methylation of Active Genes in Fungi.</title>
        <authorList>
            <consortium name="DOE Joint Genome Institute"/>
            <person name="Mondo S.J."/>
            <person name="Dannebaum R.O."/>
            <person name="Kuo R.C."/>
            <person name="Labutti K."/>
            <person name="Haridas S."/>
            <person name="Kuo A."/>
            <person name="Salamov A."/>
            <person name="Ahrendt S.R."/>
            <person name="Lipzen A."/>
            <person name="Sullivan W."/>
            <person name="Andreopoulos W.B."/>
            <person name="Clum A."/>
            <person name="Lindquist E."/>
            <person name="Daum C."/>
            <person name="Ramamoorthy G.K."/>
            <person name="Gryganskyi A."/>
            <person name="Culley D."/>
            <person name="Magnuson J.K."/>
            <person name="James T.Y."/>
            <person name="O'Malley M.A."/>
            <person name="Stajich J.E."/>
            <person name="Spatafora J.W."/>
            <person name="Visel A."/>
            <person name="Grigoriev I.V."/>
        </authorList>
    </citation>
    <scope>NUCLEOTIDE SEQUENCE [LARGE SCALE GENOMIC DNA]</scope>
    <source>
        <strain evidence="12 13">S4</strain>
    </source>
</reference>
<feature type="region of interest" description="Disordered" evidence="9">
    <location>
        <begin position="383"/>
        <end position="422"/>
    </location>
</feature>
<dbReference type="GO" id="GO:0005290">
    <property type="term" value="F:L-histidine transmembrane transporter activity"/>
    <property type="evidence" value="ECO:0007669"/>
    <property type="project" value="TreeGrafter"/>
</dbReference>
<evidence type="ECO:0000256" key="6">
    <source>
        <dbReference type="ARBA" id="ARBA00022970"/>
    </source>
</evidence>
<feature type="transmembrane region" description="Helical" evidence="10">
    <location>
        <begin position="103"/>
        <end position="131"/>
    </location>
</feature>
<feature type="transmembrane region" description="Helical" evidence="10">
    <location>
        <begin position="56"/>
        <end position="83"/>
    </location>
</feature>
<keyword evidence="5 10" id="KW-0812">Transmembrane</keyword>
<dbReference type="EMBL" id="MCFG01000006">
    <property type="protein sequence ID" value="ORX87659.1"/>
    <property type="molecule type" value="Genomic_DNA"/>
</dbReference>
<protein>
    <recommendedName>
        <fullName evidence="11">Amino acid transporter transmembrane domain-containing protein</fullName>
    </recommendedName>
</protein>
<feature type="domain" description="Amino acid transporter transmembrane" evidence="11">
    <location>
        <begin position="23"/>
        <end position="365"/>
    </location>
</feature>
<keyword evidence="7 10" id="KW-1133">Transmembrane helix</keyword>
<evidence type="ECO:0000256" key="5">
    <source>
        <dbReference type="ARBA" id="ARBA00022692"/>
    </source>
</evidence>
<dbReference type="GO" id="GO:0005302">
    <property type="term" value="F:L-tyrosine transmembrane transporter activity"/>
    <property type="evidence" value="ECO:0007669"/>
    <property type="project" value="TreeGrafter"/>
</dbReference>
<proteinExistence type="inferred from homology"/>
<dbReference type="Proteomes" id="UP000193944">
    <property type="component" value="Unassembled WGS sequence"/>
</dbReference>
<evidence type="ECO:0000313" key="13">
    <source>
        <dbReference type="Proteomes" id="UP000193944"/>
    </source>
</evidence>
<sequence length="566" mass="63621">MDTQIEPVISNNQNSDNHNNEENGTFFSSILSLSNTMIGTGILSLPFTISNTGLTFGIILFILSGYITKLSLCMYIDIAKIIAPNKYDIKISALSEMINMPKWGVFINIIIIFNCFGTATSLLIASSDFILSLFKNLLSSDYTGILLDKRFWITMEIIIILPIIFRKTLASLKFFSFFSIISISYLTIAIIFSYFRLTREKPEDFDPISQPQPQPQSPLQSILEDPSSPTSTSNIIQQCMKKFMAISIIIFAYGCQQNIFPIYSELKPSNRPYISHIIFNAVFFCTIVYLTIGYCGYATFGDKVQSNVLNNYENSDILINIARFAMAIYCTFTYSVQMHPCRESVKNEYITFKIKHQKDYDNINENDSDEKIKLLINQEQNYGSTSGVNNNSSSSNNNNNNNNNSNNSNTSKTNSSNNSNSIIFSYDEDEDEDEFESQIDANDADDERSSDSHHIKHINIDILDNLVTPPNTNNIAINNYDTESLFNTITVILIISSYLFAVICNDFGKILGLVGATCCSVLSFIYPSYLYIKITRGITFKRIQSIVLLILGVAIAVLGTIATILN</sequence>
<evidence type="ECO:0000256" key="4">
    <source>
        <dbReference type="ARBA" id="ARBA00022554"/>
    </source>
</evidence>
<feature type="domain" description="Amino acid transporter transmembrane" evidence="11">
    <location>
        <begin position="460"/>
        <end position="564"/>
    </location>
</feature>
<feature type="region of interest" description="Disordered" evidence="9">
    <location>
        <begin position="1"/>
        <end position="20"/>
    </location>
</feature>
<feature type="transmembrane region" description="Helical" evidence="10">
    <location>
        <begin position="175"/>
        <end position="195"/>
    </location>
</feature>
<keyword evidence="13" id="KW-1185">Reference proteome</keyword>
<accession>A0A1Y1XPI3</accession>
<dbReference type="AlphaFoldDB" id="A0A1Y1XPI3"/>
<feature type="transmembrane region" description="Helical" evidence="10">
    <location>
        <begin position="26"/>
        <end position="49"/>
    </location>
</feature>
<dbReference type="PANTHER" id="PTHR22950">
    <property type="entry name" value="AMINO ACID TRANSPORTER"/>
    <property type="match status" value="1"/>
</dbReference>
<keyword evidence="6" id="KW-0029">Amino-acid transport</keyword>
<dbReference type="STRING" id="1754192.A0A1Y1XPI3"/>
<dbReference type="Gene3D" id="1.20.1740.10">
    <property type="entry name" value="Amino acid/polyamine transporter I"/>
    <property type="match status" value="1"/>
</dbReference>
<keyword evidence="4" id="KW-0926">Vacuole</keyword>
<reference evidence="12 13" key="1">
    <citation type="submission" date="2016-08" db="EMBL/GenBank/DDBJ databases">
        <title>A Parts List for Fungal Cellulosomes Revealed by Comparative Genomics.</title>
        <authorList>
            <consortium name="DOE Joint Genome Institute"/>
            <person name="Haitjema C.H."/>
            <person name="Gilmore S.P."/>
            <person name="Henske J.K."/>
            <person name="Solomon K.V."/>
            <person name="De Groot R."/>
            <person name="Kuo A."/>
            <person name="Mondo S.J."/>
            <person name="Salamov A.A."/>
            <person name="Labutti K."/>
            <person name="Zhao Z."/>
            <person name="Chiniquy J."/>
            <person name="Barry K."/>
            <person name="Brewer H.M."/>
            <person name="Purvine S.O."/>
            <person name="Wright A.T."/>
            <person name="Boxma B."/>
            <person name="Van Alen T."/>
            <person name="Hackstein J.H."/>
            <person name="Baker S.E."/>
            <person name="Grigoriev I.V."/>
            <person name="O'Malley M.A."/>
        </authorList>
    </citation>
    <scope>NUCLEOTIDE SEQUENCE [LARGE SCALE GENOMIC DNA]</scope>
    <source>
        <strain evidence="12 13">S4</strain>
    </source>
</reference>
<dbReference type="GO" id="GO:0015189">
    <property type="term" value="F:L-lysine transmembrane transporter activity"/>
    <property type="evidence" value="ECO:0007669"/>
    <property type="project" value="TreeGrafter"/>
</dbReference>
<dbReference type="PANTHER" id="PTHR22950:SF678">
    <property type="entry name" value="VACUOLAR AMINO ACID TRANSPORTER 5-RELATED"/>
    <property type="match status" value="1"/>
</dbReference>
<dbReference type="Pfam" id="PF01490">
    <property type="entry name" value="Aa_trans"/>
    <property type="match status" value="2"/>
</dbReference>
<dbReference type="GO" id="GO:0061459">
    <property type="term" value="F:L-arginine transmembrane transporter activity"/>
    <property type="evidence" value="ECO:0007669"/>
    <property type="project" value="TreeGrafter"/>
</dbReference>
<evidence type="ECO:0000256" key="8">
    <source>
        <dbReference type="ARBA" id="ARBA00023136"/>
    </source>
</evidence>
<dbReference type="GO" id="GO:0005774">
    <property type="term" value="C:vacuolar membrane"/>
    <property type="evidence" value="ECO:0007669"/>
    <property type="project" value="UniProtKB-SubCell"/>
</dbReference>
<evidence type="ECO:0000256" key="7">
    <source>
        <dbReference type="ARBA" id="ARBA00022989"/>
    </source>
</evidence>
<comment type="similarity">
    <text evidence="2">Belongs to the amino acid/polyamine transporter 2 family.</text>
</comment>
<dbReference type="InterPro" id="IPR013057">
    <property type="entry name" value="AA_transpt_TM"/>
</dbReference>
<comment type="caution">
    <text evidence="12">The sequence shown here is derived from an EMBL/GenBank/DDBJ whole genome shotgun (WGS) entry which is preliminary data.</text>
</comment>